<dbReference type="GO" id="GO:0035720">
    <property type="term" value="P:intraciliary anterograde transport"/>
    <property type="evidence" value="ECO:0007669"/>
    <property type="project" value="TreeGrafter"/>
</dbReference>
<accession>A0A9W6TYD5</accession>
<proteinExistence type="inferred from homology"/>
<dbReference type="PANTHER" id="PTHR14781:SF0">
    <property type="entry name" value="INTRAFLAGELLAR TRANSPORT PROTEIN 56"/>
    <property type="match status" value="1"/>
</dbReference>
<evidence type="ECO:0000256" key="2">
    <source>
        <dbReference type="ARBA" id="ARBA00007834"/>
    </source>
</evidence>
<dbReference type="EMBL" id="BSXT01000234">
    <property type="protein sequence ID" value="GMF21673.1"/>
    <property type="molecule type" value="Genomic_DNA"/>
</dbReference>
<dbReference type="GO" id="GO:0120170">
    <property type="term" value="F:intraciliary transport particle B binding"/>
    <property type="evidence" value="ECO:0007669"/>
    <property type="project" value="TreeGrafter"/>
</dbReference>
<gene>
    <name evidence="7" type="ORF">Pfra01_000295700</name>
</gene>
<comment type="caution">
    <text evidence="7">The sequence shown here is derived from an EMBL/GenBank/DDBJ whole genome shotgun (WGS) entry which is preliminary data.</text>
</comment>
<protein>
    <recommendedName>
        <fullName evidence="3">Intraflagellar transport protein 56</fullName>
    </recommendedName>
</protein>
<keyword evidence="5" id="KW-0802">TPR repeat</keyword>
<name>A0A9W6TYD5_9STRA</name>
<dbReference type="GO" id="GO:0097546">
    <property type="term" value="C:ciliary base"/>
    <property type="evidence" value="ECO:0007669"/>
    <property type="project" value="TreeGrafter"/>
</dbReference>
<dbReference type="Gene3D" id="1.25.40.10">
    <property type="entry name" value="Tetratricopeptide repeat domain"/>
    <property type="match status" value="2"/>
</dbReference>
<dbReference type="InterPro" id="IPR030511">
    <property type="entry name" value="TTC26"/>
</dbReference>
<organism evidence="7 8">
    <name type="scientific">Phytophthora fragariaefolia</name>
    <dbReference type="NCBI Taxonomy" id="1490495"/>
    <lineage>
        <taxon>Eukaryota</taxon>
        <taxon>Sar</taxon>
        <taxon>Stramenopiles</taxon>
        <taxon>Oomycota</taxon>
        <taxon>Peronosporomycetes</taxon>
        <taxon>Peronosporales</taxon>
        <taxon>Peronosporaceae</taxon>
        <taxon>Phytophthora</taxon>
    </lineage>
</organism>
<evidence type="ECO:0000256" key="6">
    <source>
        <dbReference type="ARBA" id="ARBA00023273"/>
    </source>
</evidence>
<comment type="subcellular location">
    <subcellularLocation>
        <location evidence="1">Cell projection</location>
        <location evidence="1">Cilium</location>
    </subcellularLocation>
</comment>
<dbReference type="InterPro" id="IPR011990">
    <property type="entry name" value="TPR-like_helical_dom_sf"/>
</dbReference>
<keyword evidence="8" id="KW-1185">Reference proteome</keyword>
<evidence type="ECO:0000256" key="1">
    <source>
        <dbReference type="ARBA" id="ARBA00004138"/>
    </source>
</evidence>
<evidence type="ECO:0000256" key="5">
    <source>
        <dbReference type="ARBA" id="ARBA00022803"/>
    </source>
</evidence>
<dbReference type="SUPFAM" id="SSF48452">
    <property type="entry name" value="TPR-like"/>
    <property type="match status" value="2"/>
</dbReference>
<dbReference type="InterPro" id="IPR019734">
    <property type="entry name" value="TPR_rpt"/>
</dbReference>
<keyword evidence="4" id="KW-0677">Repeat</keyword>
<dbReference type="Pfam" id="PF13174">
    <property type="entry name" value="TPR_6"/>
    <property type="match status" value="1"/>
</dbReference>
<reference evidence="7" key="1">
    <citation type="submission" date="2023-04" db="EMBL/GenBank/DDBJ databases">
        <title>Phytophthora fragariaefolia NBRC 109709.</title>
        <authorList>
            <person name="Ichikawa N."/>
            <person name="Sato H."/>
            <person name="Tonouchi N."/>
        </authorList>
    </citation>
    <scope>NUCLEOTIDE SEQUENCE</scope>
    <source>
        <strain evidence="7">NBRC 109709</strain>
    </source>
</reference>
<dbReference type="OrthoDB" id="95390at2759"/>
<evidence type="ECO:0000256" key="4">
    <source>
        <dbReference type="ARBA" id="ARBA00022737"/>
    </source>
</evidence>
<keyword evidence="6" id="KW-0966">Cell projection</keyword>
<dbReference type="GO" id="GO:0035735">
    <property type="term" value="P:intraciliary transport involved in cilium assembly"/>
    <property type="evidence" value="ECO:0007669"/>
    <property type="project" value="TreeGrafter"/>
</dbReference>
<dbReference type="AlphaFoldDB" id="A0A9W6TYD5"/>
<dbReference type="GO" id="GO:0030992">
    <property type="term" value="C:intraciliary transport particle B"/>
    <property type="evidence" value="ECO:0007669"/>
    <property type="project" value="TreeGrafter"/>
</dbReference>
<evidence type="ECO:0000313" key="7">
    <source>
        <dbReference type="EMBL" id="GMF21673.1"/>
    </source>
</evidence>
<sequence length="630" mass="70904">MFVVRQSNQRAVNKENVQQRSKSARDTVFELDTYLERRDFDGALTLLRVLRRKNSEQDRAYPKEGATESNDLSSWRLSTWWAAYCHFHRGDFAEALDLFEQLIEAGLGSNAAANDLKSWRLSRACCLLYLQRFEDAEHAALSSSRSSLCNRLLFLLAHRRQHGEQALLDRYEQLSRDSVEDQLALASTCFAQLNFQEAADIYKRLLSVSSTSKDSQQGGSAIHVYLALCYFKLGYDDIALELLAVYLAGHPASFFATNMKASCNFRLYSAREAKPILDDYVQRFPNHPCNQVVTNLHHSQITVTSPESAMVDVLQHNLAIFRASDREENGVEKQGAAAERVLNPLVGHLEEAQLNLVLLHLKRREYHKAFALVEDLEPQTSLERAIKGALHAVIGEQTRSKEHIFLAEKYFHAGGSSPDDCDTIPGRQCMASYFMLRKEPSDANVYLSSISLYLATDDAFNWNYGISLAATGAYQEAEEVLLRVLSAELRSQLVYCGWLARCHICNGRAALAWEVYLKLENSVAAFTLLKQIANDCYKAQHYFYAAKAFAVLERLDPDPEHWEGKRGACLGFFRQVATGQEIENGGALAHRCDEVLKLLGNSKNVAEAAKLVAVLQKWTSSFLVSEDSNL</sequence>
<dbReference type="GO" id="GO:0036064">
    <property type="term" value="C:ciliary basal body"/>
    <property type="evidence" value="ECO:0007669"/>
    <property type="project" value="TreeGrafter"/>
</dbReference>
<evidence type="ECO:0000256" key="3">
    <source>
        <dbReference type="ARBA" id="ARBA00019387"/>
    </source>
</evidence>
<comment type="similarity">
    <text evidence="2">Belongs to the IFT56 family.</text>
</comment>
<dbReference type="PANTHER" id="PTHR14781">
    <property type="entry name" value="INTRAFLAGELLAR TRANSPORT PROTEIN 56"/>
    <property type="match status" value="1"/>
</dbReference>
<evidence type="ECO:0000313" key="8">
    <source>
        <dbReference type="Proteomes" id="UP001165121"/>
    </source>
</evidence>
<dbReference type="Proteomes" id="UP001165121">
    <property type="component" value="Unassembled WGS sequence"/>
</dbReference>